<reference evidence="11 12" key="1">
    <citation type="submission" date="2024-01" db="EMBL/GenBank/DDBJ databases">
        <title>The genome of the rayed Mediterranean limpet Patella caerulea (Linnaeus, 1758).</title>
        <authorList>
            <person name="Anh-Thu Weber A."/>
            <person name="Halstead-Nussloch G."/>
        </authorList>
    </citation>
    <scope>NUCLEOTIDE SEQUENCE [LARGE SCALE GENOMIC DNA]</scope>
    <source>
        <strain evidence="11">AATW-2023a</strain>
        <tissue evidence="11">Whole specimen</tissue>
    </source>
</reference>
<feature type="binding site" evidence="7">
    <location>
        <position position="38"/>
    </location>
    <ligand>
        <name>Fe cation</name>
        <dbReference type="ChEBI" id="CHEBI:24875"/>
        <label>2</label>
    </ligand>
</feature>
<dbReference type="PANTHER" id="PTHR10161:SF14">
    <property type="entry name" value="TARTRATE-RESISTANT ACID PHOSPHATASE TYPE 5"/>
    <property type="match status" value="1"/>
</dbReference>
<keyword evidence="8" id="KW-1015">Disulfide bond</keyword>
<dbReference type="PANTHER" id="PTHR10161">
    <property type="entry name" value="TARTRATE-RESISTANT ACID PHOSPHATASE TYPE 5"/>
    <property type="match status" value="1"/>
</dbReference>
<feature type="disulfide bond" evidence="8">
    <location>
        <begin position="127"/>
        <end position="186"/>
    </location>
</feature>
<comment type="cofactor">
    <cofactor evidence="7">
        <name>Fe cation</name>
        <dbReference type="ChEBI" id="CHEBI:24875"/>
    </cofactor>
    <text evidence="7">Binds 2 iron ions per subunit.</text>
</comment>
<comment type="caution">
    <text evidence="11">The sequence shown here is derived from an EMBL/GenBank/DDBJ whole genome shotgun (WGS) entry which is preliminary data.</text>
</comment>
<dbReference type="PIRSF" id="PIRSF000898">
    <property type="entry name" value="Acid_Ptase_5"/>
    <property type="match status" value="1"/>
</dbReference>
<evidence type="ECO:0000256" key="2">
    <source>
        <dbReference type="ARBA" id="ARBA00012646"/>
    </source>
</evidence>
<dbReference type="EMBL" id="JAZGQO010000008">
    <property type="protein sequence ID" value="KAK6179463.1"/>
    <property type="molecule type" value="Genomic_DNA"/>
</dbReference>
<dbReference type="InterPro" id="IPR029052">
    <property type="entry name" value="Metallo-depent_PP-like"/>
</dbReference>
<evidence type="ECO:0000256" key="4">
    <source>
        <dbReference type="ARBA" id="ARBA00022729"/>
    </source>
</evidence>
<evidence type="ECO:0000259" key="10">
    <source>
        <dbReference type="Pfam" id="PF00149"/>
    </source>
</evidence>
<feature type="binding site" evidence="7">
    <location>
        <position position="38"/>
    </location>
    <ligand>
        <name>Fe cation</name>
        <dbReference type="ChEBI" id="CHEBI:24875"/>
        <label>1</label>
    </ligand>
</feature>
<keyword evidence="4" id="KW-0732">Signal</keyword>
<dbReference type="EC" id="3.1.3.2" evidence="2 6"/>
<name>A0AAN8JPT5_PATCE</name>
<proteinExistence type="predicted"/>
<evidence type="ECO:0000256" key="8">
    <source>
        <dbReference type="PIRSR" id="PIRSR000898-2"/>
    </source>
</evidence>
<keyword evidence="12" id="KW-1185">Reference proteome</keyword>
<feature type="glycosylation site" description="N-linked (GlcNAc...) asparagine" evidence="9">
    <location>
        <position position="82"/>
    </location>
</feature>
<dbReference type="GO" id="GO:0045453">
    <property type="term" value="P:bone resorption"/>
    <property type="evidence" value="ECO:0007669"/>
    <property type="project" value="TreeGrafter"/>
</dbReference>
<evidence type="ECO:0000256" key="3">
    <source>
        <dbReference type="ARBA" id="ARBA00015822"/>
    </source>
</evidence>
<gene>
    <name evidence="11" type="ORF">SNE40_011817</name>
</gene>
<keyword evidence="6 7" id="KW-0408">Iron</keyword>
<feature type="binding site" evidence="7">
    <location>
        <position position="207"/>
    </location>
    <ligand>
        <name>Fe cation</name>
        <dbReference type="ChEBI" id="CHEBI:24875"/>
        <label>2</label>
    </ligand>
</feature>
<dbReference type="FunFam" id="3.60.21.10:FF:000062">
    <property type="entry name" value="Tartrate-resistant acid phosphatase type 5"/>
    <property type="match status" value="1"/>
</dbReference>
<evidence type="ECO:0000256" key="1">
    <source>
        <dbReference type="ARBA" id="ARBA00000032"/>
    </source>
</evidence>
<sequence length="294" mass="32987">MGGLPVFPYTTPVERGTAKEMGIMASQYGPSFILEIGDNFYYDGVANVSDHRFRDTFEEVYTAPSLQVPWYLVAGNHDHNGNVTAQIMYTQTSERWNFPDLYYPLSFTVPGTSDTVDIVMIDTVSLCGNVLDDFHGYQPKAPENLKVAEDQWTWIEEKLAKSKATYLLVAGHFPVYSIAEHGPTECLVDRLLPMLYKYRVTAYMCGHDHNLQHLRTENEGIPLDFILSGAANFIDPSVEHVQAVPKGSSLFHWADLSALGGFVFTEVTANNMTFNYIDASGKMLHQTSLLPRKL</sequence>
<dbReference type="InterPro" id="IPR051558">
    <property type="entry name" value="Metallophosphoesterase_PAP"/>
</dbReference>
<keyword evidence="5 6" id="KW-0378">Hydrolase</keyword>
<feature type="binding site" evidence="7">
    <location>
        <position position="41"/>
    </location>
    <ligand>
        <name>Fe cation</name>
        <dbReference type="ChEBI" id="CHEBI:24875"/>
        <label>1</label>
    </ligand>
</feature>
<evidence type="ECO:0000256" key="5">
    <source>
        <dbReference type="ARBA" id="ARBA00022801"/>
    </source>
</evidence>
<dbReference type="AlphaFoldDB" id="A0AAN8JPT5"/>
<feature type="binding site" evidence="7">
    <location>
        <position position="76"/>
    </location>
    <ligand>
        <name>Fe cation</name>
        <dbReference type="ChEBI" id="CHEBI:24875"/>
        <label>2</label>
    </ligand>
</feature>
<evidence type="ECO:0000313" key="11">
    <source>
        <dbReference type="EMBL" id="KAK6179463.1"/>
    </source>
</evidence>
<keyword evidence="7" id="KW-0479">Metal-binding</keyword>
<evidence type="ECO:0000256" key="7">
    <source>
        <dbReference type="PIRSR" id="PIRSR000898-1"/>
    </source>
</evidence>
<feature type="domain" description="Calcineurin-like phosphoesterase" evidence="10">
    <location>
        <begin position="25"/>
        <end position="210"/>
    </location>
</feature>
<dbReference type="Gene3D" id="3.60.21.10">
    <property type="match status" value="1"/>
</dbReference>
<evidence type="ECO:0000256" key="6">
    <source>
        <dbReference type="PIRNR" id="PIRNR000898"/>
    </source>
</evidence>
<organism evidence="11 12">
    <name type="scientific">Patella caerulea</name>
    <name type="common">Rayed Mediterranean limpet</name>
    <dbReference type="NCBI Taxonomy" id="87958"/>
    <lineage>
        <taxon>Eukaryota</taxon>
        <taxon>Metazoa</taxon>
        <taxon>Spiralia</taxon>
        <taxon>Lophotrochozoa</taxon>
        <taxon>Mollusca</taxon>
        <taxon>Gastropoda</taxon>
        <taxon>Patellogastropoda</taxon>
        <taxon>Patelloidea</taxon>
        <taxon>Patellidae</taxon>
        <taxon>Patella</taxon>
    </lineage>
</organism>
<accession>A0AAN8JPT5</accession>
<dbReference type="GO" id="GO:0046872">
    <property type="term" value="F:metal ion binding"/>
    <property type="evidence" value="ECO:0007669"/>
    <property type="project" value="UniProtKB-KW"/>
</dbReference>
<dbReference type="Proteomes" id="UP001347796">
    <property type="component" value="Unassembled WGS sequence"/>
</dbReference>
<dbReference type="GO" id="GO:0003993">
    <property type="term" value="F:acid phosphatase activity"/>
    <property type="evidence" value="ECO:0007669"/>
    <property type="project" value="UniProtKB-UniRule"/>
</dbReference>
<dbReference type="InterPro" id="IPR024927">
    <property type="entry name" value="Acid_PPase"/>
</dbReference>
<dbReference type="InterPro" id="IPR004843">
    <property type="entry name" value="Calcineurin-like_PHP"/>
</dbReference>
<evidence type="ECO:0000256" key="9">
    <source>
        <dbReference type="PIRSR" id="PIRSR000898-3"/>
    </source>
</evidence>
<feature type="binding site" evidence="7">
    <location>
        <position position="209"/>
    </location>
    <ligand>
        <name>Fe cation</name>
        <dbReference type="ChEBI" id="CHEBI:24875"/>
        <label>1</label>
    </ligand>
</feature>
<protein>
    <recommendedName>
        <fullName evidence="3 6">Tartrate-resistant acid phosphatase type 5</fullName>
        <ecNumber evidence="2 6">3.1.3.2</ecNumber>
    </recommendedName>
</protein>
<dbReference type="CDD" id="cd07378">
    <property type="entry name" value="MPP_ACP5"/>
    <property type="match status" value="1"/>
</dbReference>
<evidence type="ECO:0000313" key="12">
    <source>
        <dbReference type="Proteomes" id="UP001347796"/>
    </source>
</evidence>
<dbReference type="Pfam" id="PF00149">
    <property type="entry name" value="Metallophos"/>
    <property type="match status" value="1"/>
</dbReference>
<dbReference type="SUPFAM" id="SSF56300">
    <property type="entry name" value="Metallo-dependent phosphatases"/>
    <property type="match status" value="1"/>
</dbReference>
<feature type="binding site" evidence="7">
    <location>
        <position position="172"/>
    </location>
    <ligand>
        <name>Fe cation</name>
        <dbReference type="ChEBI" id="CHEBI:24875"/>
        <label>2</label>
    </ligand>
</feature>
<comment type="catalytic activity">
    <reaction evidence="1 6">
        <text>a phosphate monoester + H2O = an alcohol + phosphate</text>
        <dbReference type="Rhea" id="RHEA:15017"/>
        <dbReference type="ChEBI" id="CHEBI:15377"/>
        <dbReference type="ChEBI" id="CHEBI:30879"/>
        <dbReference type="ChEBI" id="CHEBI:43474"/>
        <dbReference type="ChEBI" id="CHEBI:67140"/>
        <dbReference type="EC" id="3.1.3.2"/>
    </reaction>
</comment>